<dbReference type="SUPFAM" id="SSF48726">
    <property type="entry name" value="Immunoglobulin"/>
    <property type="match status" value="3"/>
</dbReference>
<dbReference type="CDD" id="cd00063">
    <property type="entry name" value="FN3"/>
    <property type="match status" value="5"/>
</dbReference>
<dbReference type="SMART" id="SM00060">
    <property type="entry name" value="FN3"/>
    <property type="match status" value="6"/>
</dbReference>
<feature type="domain" description="Fibronectin type-III" evidence="5">
    <location>
        <begin position="336"/>
        <end position="431"/>
    </location>
</feature>
<dbReference type="InterPro" id="IPR013783">
    <property type="entry name" value="Ig-like_fold"/>
</dbReference>
<dbReference type="Ensembl" id="ENSSANT00000098974.1">
    <property type="protein sequence ID" value="ENSSANP00000093172.1"/>
    <property type="gene ID" value="ENSSANG00000045962.1"/>
</dbReference>
<dbReference type="FunFam" id="2.60.40.10:FF:000135">
    <property type="entry name" value="Titin a"/>
    <property type="match status" value="2"/>
</dbReference>
<feature type="domain" description="Ig-like" evidence="4">
    <location>
        <begin position="90"/>
        <end position="165"/>
    </location>
</feature>
<dbReference type="InterPro" id="IPR050964">
    <property type="entry name" value="Striated_Muscle_Regulatory"/>
</dbReference>
<feature type="domain" description="Fibronectin type-III" evidence="5">
    <location>
        <begin position="237"/>
        <end position="330"/>
    </location>
</feature>
<dbReference type="InterPro" id="IPR013098">
    <property type="entry name" value="Ig_I-set"/>
</dbReference>
<feature type="region of interest" description="Disordered" evidence="3">
    <location>
        <begin position="809"/>
        <end position="828"/>
    </location>
</feature>
<protein>
    <recommendedName>
        <fullName evidence="8">Titin</fullName>
    </recommendedName>
</protein>
<evidence type="ECO:0000313" key="7">
    <source>
        <dbReference type="Proteomes" id="UP000472260"/>
    </source>
</evidence>
<accession>A0A671S982</accession>
<dbReference type="Gene3D" id="2.60.40.10">
    <property type="entry name" value="Immunoglobulins"/>
    <property type="match status" value="9"/>
</dbReference>
<dbReference type="PANTHER" id="PTHR13817:SF151">
    <property type="entry name" value="TITIN"/>
    <property type="match status" value="1"/>
</dbReference>
<feature type="compositionally biased region" description="Basic and acidic residues" evidence="3">
    <location>
        <begin position="817"/>
        <end position="828"/>
    </location>
</feature>
<evidence type="ECO:0000256" key="2">
    <source>
        <dbReference type="ARBA" id="ARBA00023319"/>
    </source>
</evidence>
<proteinExistence type="predicted"/>
<keyword evidence="1" id="KW-0677">Repeat</keyword>
<feature type="region of interest" description="Disordered" evidence="3">
    <location>
        <begin position="568"/>
        <end position="596"/>
    </location>
</feature>
<dbReference type="PRINTS" id="PR00014">
    <property type="entry name" value="FNTYPEIII"/>
</dbReference>
<keyword evidence="7" id="KW-1185">Reference proteome</keyword>
<dbReference type="InterPro" id="IPR003599">
    <property type="entry name" value="Ig_sub"/>
</dbReference>
<keyword evidence="2" id="KW-0393">Immunoglobulin domain</keyword>
<dbReference type="PANTHER" id="PTHR13817">
    <property type="entry name" value="TITIN"/>
    <property type="match status" value="1"/>
</dbReference>
<evidence type="ECO:0000313" key="6">
    <source>
        <dbReference type="Ensembl" id="ENSSANP00000093172.1"/>
    </source>
</evidence>
<dbReference type="InterPro" id="IPR036179">
    <property type="entry name" value="Ig-like_dom_sf"/>
</dbReference>
<sequence>EDQTVEEEATAELECEVSKEKAEVRWFRDGQEIRKTKKYDMVADGRKRKLLIHDCTLDDSRTYTCDAKQFKTSAFLNVERKFTKNLANVEGTETDSVKLICEVSKPSAEVTWYKGDQELPEVGRYEHIADGKKRILIIKGLRMDDAGEYHCKLPTSQTTGNLRINGETVLSLKFYFILCISYLAEFVCSVSKDTYEVKWLKGDTELQSDDKYDIISEGKKRVLVVKNCELKDEGAAPIGPVNILEVTPDSMVIEWRPPKDDGGSPVMNYIVEKRESNKETWGGVSSGSTSTTLKISRLQQGVEYVLRIRAENKMGIGAALESAPTVAQHQFEPPGHPGKPVASDISEDALTLGWTMPLFDGGSPISGYIIERRHKGGKWIRVNKTPCKDLRYRVLGLFEDNEYEFRVFAENIAGFSGPSPISDPAKPCRPITVPGPPVNPKVKDYSCTYADLVWIRPTRNGGSPVLGYIVEYQKAGAEWEKVNKDDLIKQCAYRVKGLAEGTEYRFRVKAVNMIGEGETREIPESKCETRRMVWSTYSASVITNYCNVTRLVEGNEYIFRVRAENKMGTGPPMESKPITAKTQYNRPGPPDAPEVTKIGKDEMTVVWAPPENDGGKSITGYILERKEKRAVRWVPVTKSPISERRMKVTNLIPNHEYQFRVKAENEVGLGEPSKPSRPITAKDPIGVYICVFFLIDAFICFKLNWHCMCNLEPPGPPGSLKVVDSTKTSITLSWAKPVYDGGAPIIGYLVEMRDKVQMEGEQERDPEEGWKKCNTAGQLVITEFTMINLDERQEYEFRVSAQNQVGMGRPANLKDAVSPKEIHGKHLF</sequence>
<dbReference type="Pfam" id="PF07679">
    <property type="entry name" value="I-set"/>
    <property type="match status" value="3"/>
</dbReference>
<dbReference type="InterPro" id="IPR036116">
    <property type="entry name" value="FN3_sf"/>
</dbReference>
<organism evidence="6 7">
    <name type="scientific">Sinocyclocheilus anshuiensis</name>
    <dbReference type="NCBI Taxonomy" id="1608454"/>
    <lineage>
        <taxon>Eukaryota</taxon>
        <taxon>Metazoa</taxon>
        <taxon>Chordata</taxon>
        <taxon>Craniata</taxon>
        <taxon>Vertebrata</taxon>
        <taxon>Euteleostomi</taxon>
        <taxon>Actinopterygii</taxon>
        <taxon>Neopterygii</taxon>
        <taxon>Teleostei</taxon>
        <taxon>Ostariophysi</taxon>
        <taxon>Cypriniformes</taxon>
        <taxon>Cyprinidae</taxon>
        <taxon>Cyprininae</taxon>
        <taxon>Sinocyclocheilus</taxon>
    </lineage>
</organism>
<dbReference type="InterPro" id="IPR007110">
    <property type="entry name" value="Ig-like_dom"/>
</dbReference>
<feature type="domain" description="Fibronectin type-III" evidence="5">
    <location>
        <begin position="436"/>
        <end position="532"/>
    </location>
</feature>
<dbReference type="PROSITE" id="PS50835">
    <property type="entry name" value="IG_LIKE"/>
    <property type="match status" value="2"/>
</dbReference>
<dbReference type="InterPro" id="IPR003961">
    <property type="entry name" value="FN3_dom"/>
</dbReference>
<evidence type="ECO:0008006" key="8">
    <source>
        <dbReference type="Google" id="ProtNLM"/>
    </source>
</evidence>
<dbReference type="PROSITE" id="PS50853">
    <property type="entry name" value="FN3"/>
    <property type="match status" value="5"/>
</dbReference>
<dbReference type="SUPFAM" id="SSF49265">
    <property type="entry name" value="Fibronectin type III"/>
    <property type="match status" value="4"/>
</dbReference>
<dbReference type="FunFam" id="2.60.40.10:FF:000034">
    <property type="entry name" value="Titin isoform A"/>
    <property type="match status" value="2"/>
</dbReference>
<feature type="domain" description="Ig-like" evidence="4">
    <location>
        <begin position="1"/>
        <end position="83"/>
    </location>
</feature>
<feature type="domain" description="Fibronectin type-III" evidence="5">
    <location>
        <begin position="589"/>
        <end position="684"/>
    </location>
</feature>
<feature type="domain" description="Fibronectin type-III" evidence="5">
    <location>
        <begin position="716"/>
        <end position="821"/>
    </location>
</feature>
<evidence type="ECO:0000256" key="3">
    <source>
        <dbReference type="SAM" id="MobiDB-lite"/>
    </source>
</evidence>
<evidence type="ECO:0000259" key="4">
    <source>
        <dbReference type="PROSITE" id="PS50835"/>
    </source>
</evidence>
<evidence type="ECO:0000259" key="5">
    <source>
        <dbReference type="PROSITE" id="PS50853"/>
    </source>
</evidence>
<reference evidence="6" key="1">
    <citation type="submission" date="2025-08" db="UniProtKB">
        <authorList>
            <consortium name="Ensembl"/>
        </authorList>
    </citation>
    <scope>IDENTIFICATION</scope>
</reference>
<dbReference type="FunFam" id="2.60.40.10:FF:000214">
    <property type="entry name" value="titin isoform X1"/>
    <property type="match status" value="2"/>
</dbReference>
<dbReference type="InterPro" id="IPR003598">
    <property type="entry name" value="Ig_sub2"/>
</dbReference>
<dbReference type="FunFam" id="2.60.40.10:FF:000012">
    <property type="entry name" value="titin isoform X1"/>
    <property type="match status" value="1"/>
</dbReference>
<evidence type="ECO:0000256" key="1">
    <source>
        <dbReference type="ARBA" id="ARBA00022737"/>
    </source>
</evidence>
<dbReference type="Pfam" id="PF00041">
    <property type="entry name" value="fn3"/>
    <property type="match status" value="5"/>
</dbReference>
<dbReference type="Proteomes" id="UP000472260">
    <property type="component" value="Unassembled WGS sequence"/>
</dbReference>
<name>A0A671S982_9TELE</name>
<dbReference type="AlphaFoldDB" id="A0A671S982"/>
<reference evidence="6" key="2">
    <citation type="submission" date="2025-09" db="UniProtKB">
        <authorList>
            <consortium name="Ensembl"/>
        </authorList>
    </citation>
    <scope>IDENTIFICATION</scope>
</reference>
<dbReference type="SMART" id="SM00408">
    <property type="entry name" value="IGc2"/>
    <property type="match status" value="2"/>
</dbReference>
<dbReference type="SMART" id="SM00409">
    <property type="entry name" value="IG"/>
    <property type="match status" value="2"/>
</dbReference>